<keyword evidence="4" id="KW-0131">Cell cycle</keyword>
<evidence type="ECO:0000259" key="7">
    <source>
        <dbReference type="PROSITE" id="PS50275"/>
    </source>
</evidence>
<organism evidence="8 9">
    <name type="scientific">Pneumocystis wakefieldiae</name>
    <dbReference type="NCBI Taxonomy" id="38082"/>
    <lineage>
        <taxon>Eukaryota</taxon>
        <taxon>Fungi</taxon>
        <taxon>Dikarya</taxon>
        <taxon>Ascomycota</taxon>
        <taxon>Taphrinomycotina</taxon>
        <taxon>Pneumocystomycetes</taxon>
        <taxon>Pneumocystaceae</taxon>
        <taxon>Pneumocystis</taxon>
    </lineage>
</organism>
<keyword evidence="2" id="KW-0132">Cell division</keyword>
<comment type="similarity">
    <text evidence="1 5">Belongs to the cyclin family.</text>
</comment>
<dbReference type="GO" id="GO:0051726">
    <property type="term" value="P:regulation of cell cycle"/>
    <property type="evidence" value="ECO:0007669"/>
    <property type="project" value="UniProtKB-ARBA"/>
</dbReference>
<dbReference type="SMART" id="SM01332">
    <property type="entry name" value="Cyclin_C"/>
    <property type="match status" value="1"/>
</dbReference>
<dbReference type="AlphaFoldDB" id="A0A899G6B7"/>
<dbReference type="FunFam" id="1.10.472.10:FF:000010">
    <property type="entry name" value="G1/S-specific cyclin Cln1"/>
    <property type="match status" value="1"/>
</dbReference>
<dbReference type="PANTHER" id="PTHR45662:SF2">
    <property type="entry name" value="PHOSPHATIDYLINOSITOL-3-PHOSPHATASE SAC1"/>
    <property type="match status" value="1"/>
</dbReference>
<dbReference type="Proteomes" id="UP000663699">
    <property type="component" value="Chromosome 15"/>
</dbReference>
<dbReference type="InterPro" id="IPR002013">
    <property type="entry name" value="SAC_dom"/>
</dbReference>
<evidence type="ECO:0000256" key="2">
    <source>
        <dbReference type="ARBA" id="ARBA00022618"/>
    </source>
</evidence>
<dbReference type="GO" id="GO:0051301">
    <property type="term" value="P:cell division"/>
    <property type="evidence" value="ECO:0007669"/>
    <property type="project" value="UniProtKB-KW"/>
</dbReference>
<dbReference type="Pfam" id="PF02984">
    <property type="entry name" value="Cyclin_C"/>
    <property type="match status" value="1"/>
</dbReference>
<dbReference type="GO" id="GO:0046856">
    <property type="term" value="P:phosphatidylinositol dephosphorylation"/>
    <property type="evidence" value="ECO:0007669"/>
    <property type="project" value="TreeGrafter"/>
</dbReference>
<gene>
    <name evidence="8" type="ORF">MERGE_001336</name>
</gene>
<dbReference type="InterPro" id="IPR013763">
    <property type="entry name" value="Cyclin-like_dom"/>
</dbReference>
<keyword evidence="9" id="KW-1185">Reference proteome</keyword>
<dbReference type="OrthoDB" id="405996at2759"/>
<dbReference type="PROSITE" id="PS00292">
    <property type="entry name" value="CYCLINS"/>
    <property type="match status" value="1"/>
</dbReference>
<name>A0A899G6B7_9ASCO</name>
<dbReference type="InterPro" id="IPR036915">
    <property type="entry name" value="Cyclin-like_sf"/>
</dbReference>
<dbReference type="GO" id="GO:0043812">
    <property type="term" value="F:phosphatidylinositol-4-phosphate phosphatase activity"/>
    <property type="evidence" value="ECO:0007669"/>
    <property type="project" value="TreeGrafter"/>
</dbReference>
<dbReference type="GO" id="GO:0044843">
    <property type="term" value="P:cell cycle G1/S phase transition"/>
    <property type="evidence" value="ECO:0007669"/>
    <property type="project" value="UniProtKB-ARBA"/>
</dbReference>
<dbReference type="PROSITE" id="PS50275">
    <property type="entry name" value="SAC"/>
    <property type="match status" value="1"/>
</dbReference>
<dbReference type="InterPro" id="IPR004367">
    <property type="entry name" value="Cyclin_C-dom"/>
</dbReference>
<evidence type="ECO:0000256" key="6">
    <source>
        <dbReference type="SAM" id="Phobius"/>
    </source>
</evidence>
<dbReference type="Pfam" id="PF02383">
    <property type="entry name" value="Syja_N"/>
    <property type="match status" value="1"/>
</dbReference>
<dbReference type="Gene3D" id="1.10.472.10">
    <property type="entry name" value="Cyclin-like"/>
    <property type="match status" value="2"/>
</dbReference>
<dbReference type="PANTHER" id="PTHR45662">
    <property type="entry name" value="PHOSPHATIDYLINOSITIDE PHOSPHATASE SAC1"/>
    <property type="match status" value="1"/>
</dbReference>
<keyword evidence="6" id="KW-1133">Transmembrane helix</keyword>
<keyword evidence="3 5" id="KW-0195">Cyclin</keyword>
<evidence type="ECO:0000256" key="5">
    <source>
        <dbReference type="RuleBase" id="RU000383"/>
    </source>
</evidence>
<dbReference type="InterPro" id="IPR048258">
    <property type="entry name" value="Cyclins_cyclin-box"/>
</dbReference>
<dbReference type="Pfam" id="PF00134">
    <property type="entry name" value="Cyclin_N"/>
    <property type="match status" value="1"/>
</dbReference>
<evidence type="ECO:0000313" key="9">
    <source>
        <dbReference type="Proteomes" id="UP000663699"/>
    </source>
</evidence>
<dbReference type="CDD" id="cd20537">
    <property type="entry name" value="CYCLIN_CCNO-like_rpt2"/>
    <property type="match status" value="1"/>
</dbReference>
<protein>
    <recommendedName>
        <fullName evidence="7">SAC domain-containing protein</fullName>
    </recommendedName>
</protein>
<evidence type="ECO:0000313" key="8">
    <source>
        <dbReference type="EMBL" id="QSL66949.1"/>
    </source>
</evidence>
<proteinExistence type="inferred from homology"/>
<reference evidence="8" key="1">
    <citation type="submission" date="2020-06" db="EMBL/GenBank/DDBJ databases">
        <title>Genomes of multiple members of Pneumocystis genus reveal paths to human pathogen Pneumocystis jirovecii.</title>
        <authorList>
            <person name="Cisse O.H."/>
            <person name="Ma L."/>
            <person name="Dekker J."/>
            <person name="Khil P."/>
            <person name="Jo J."/>
            <person name="Brenchley J."/>
            <person name="Blair R."/>
            <person name="Pahar B."/>
            <person name="Chabe M."/>
            <person name="Van Rompay K.A."/>
            <person name="Keesler R."/>
            <person name="Sukura A."/>
            <person name="Hirsch V."/>
            <person name="Kutty G."/>
            <person name="Liu Y."/>
            <person name="Peng L."/>
            <person name="Chen J."/>
            <person name="Song J."/>
            <person name="Weissenbacher-Lang C."/>
            <person name="Xu J."/>
            <person name="Upham N.S."/>
            <person name="Stajich J.E."/>
            <person name="Cuomo C.A."/>
            <person name="Cushion M.T."/>
            <person name="Kovacs J.A."/>
        </authorList>
    </citation>
    <scope>NUCLEOTIDE SEQUENCE</scope>
    <source>
        <strain evidence="8">2A</strain>
    </source>
</reference>
<sequence length="852" mass="100053">MIQDDYREETLAYMKTMERATLASPKMMDLQPELEWYMRPYLIDFILEVHSGFYLQPVTLYLTVNLIDRYTSKRVVFKKHYQLLGCAALWIAAKFEEPKDRVPTLKELSTMCCDSYREEMFVQMESHIIKTLDWMIGHPTAFTFLQMMTVYSNFPENIVTLAQFFTELALFHRDLICLPSAVAEASLFLAQSILQPKKYYMISSSETFACINTFHSHLNNISNVILKKYSHIGVKKIINDYLSSISSTHSSLQLYSPHTPPHKHSRHSQFYLCINNHNSETIADQFGDLQKNETGLPTPPADDNQCNHYSDDEFVLVPERKSESLFVIDRLNGKLNLYERDAYVIPRYHEILCIYGILGLIRLKHDKYLIIITERENVGKIDENDIYRLKSARIIPLKNKYKDHEEVEYLGLIEKHLKTGAFYFSYTFDITNTLQRQILLNTKSPSWKIADERFFWNRFIQSDLIDLTESSHSDIDDYILPIIYGFVKITHIEIKNHFLTILLISRRSRFRAGTRYFSRGIDQDGNVSNFNETEQIVLFKNTNKLSGVTKQLKLSFVQIRGSVPIFWAEVNDLKYKPKLFVFNTNDSVNSSRLHFDKQIKIYGDQIIVNLVNQRGREYNIKAAYEEIIKILNDPKIKYFYFDFHQECGKAKWHRVRILIDQLIPYLKQNYCYIDCSDEISPIYLQTSVVRTNCMDCLDRTNVIQSALARWVLTKQLNDIGIFNDYENIEGYPDFDYLFRNMWADNGDFLSISYSGTGALKTDFTRGAILDLINSIMRYFQNNFTDGLRQDGFDLFLGNYLPYQPRKIHLPYHKSLFIQYIPHVLFFSIFMILAKTILPGLENLRLYKSYKNQ</sequence>
<dbReference type="GO" id="GO:0016538">
    <property type="term" value="F:cyclin-dependent protein serine/threonine kinase regulator activity"/>
    <property type="evidence" value="ECO:0007669"/>
    <property type="project" value="UniProtKB-ARBA"/>
</dbReference>
<dbReference type="SMART" id="SM00385">
    <property type="entry name" value="CYCLIN"/>
    <property type="match status" value="2"/>
</dbReference>
<evidence type="ECO:0000256" key="1">
    <source>
        <dbReference type="ARBA" id="ARBA00008742"/>
    </source>
</evidence>
<keyword evidence="6" id="KW-0472">Membrane</keyword>
<dbReference type="GO" id="GO:0005783">
    <property type="term" value="C:endoplasmic reticulum"/>
    <property type="evidence" value="ECO:0007669"/>
    <property type="project" value="TreeGrafter"/>
</dbReference>
<evidence type="ECO:0000256" key="3">
    <source>
        <dbReference type="ARBA" id="ARBA00023127"/>
    </source>
</evidence>
<keyword evidence="6" id="KW-0812">Transmembrane</keyword>
<feature type="domain" description="SAC" evidence="7">
    <location>
        <begin position="413"/>
        <end position="755"/>
    </location>
</feature>
<dbReference type="CDD" id="cd20559">
    <property type="entry name" value="CYCLIN_ScCLN_like"/>
    <property type="match status" value="1"/>
</dbReference>
<accession>A0A899G6B7</accession>
<dbReference type="InterPro" id="IPR006671">
    <property type="entry name" value="Cyclin_N"/>
</dbReference>
<feature type="transmembrane region" description="Helical" evidence="6">
    <location>
        <begin position="819"/>
        <end position="840"/>
    </location>
</feature>
<dbReference type="SUPFAM" id="SSF47954">
    <property type="entry name" value="Cyclin-like"/>
    <property type="match status" value="2"/>
</dbReference>
<dbReference type="EMBL" id="CP054546">
    <property type="protein sequence ID" value="QSL66949.1"/>
    <property type="molecule type" value="Genomic_DNA"/>
</dbReference>
<evidence type="ECO:0000256" key="4">
    <source>
        <dbReference type="ARBA" id="ARBA00023306"/>
    </source>
</evidence>